<proteinExistence type="predicted"/>
<name>A0A6M3ZQN5_9BURK</name>
<gene>
    <name evidence="1" type="ORF">C798_12085</name>
</gene>
<evidence type="ECO:0000313" key="2">
    <source>
        <dbReference type="Proteomes" id="UP000501648"/>
    </source>
</evidence>
<dbReference type="Proteomes" id="UP000501648">
    <property type="component" value="Chromosome"/>
</dbReference>
<accession>A0A6M3ZQN5</accession>
<organism evidence="1 2">
    <name type="scientific">Herbaspirillum rubrisubalbicans Os34</name>
    <dbReference type="NCBI Taxonomy" id="1235827"/>
    <lineage>
        <taxon>Bacteria</taxon>
        <taxon>Pseudomonadati</taxon>
        <taxon>Pseudomonadota</taxon>
        <taxon>Betaproteobacteria</taxon>
        <taxon>Burkholderiales</taxon>
        <taxon>Oxalobacteraceae</taxon>
        <taxon>Herbaspirillum</taxon>
    </lineage>
</organism>
<dbReference type="AlphaFoldDB" id="A0A6M3ZQN5"/>
<dbReference type="EMBL" id="CP008956">
    <property type="protein sequence ID" value="QJQ00945.1"/>
    <property type="molecule type" value="Genomic_DNA"/>
</dbReference>
<dbReference type="RefSeq" id="WP_017451149.1">
    <property type="nucleotide sequence ID" value="NZ_CP008956.1"/>
</dbReference>
<sequence length="79" mass="9337">MDVEIALGTFYHSRDEDRLFRGFEKNRAIKKVEGVGRNLILSIEMKKLNREELSDLFSLLFSRRKKTFFLDKQSGRVLV</sequence>
<evidence type="ECO:0000313" key="1">
    <source>
        <dbReference type="EMBL" id="QJQ00945.1"/>
    </source>
</evidence>
<reference evidence="1 2" key="1">
    <citation type="journal article" date="2012" name="J. Bacteriol.">
        <title>Genome sequence of the pathogenic Herbaspirillum seropedicae strain Os34, isolated from rice roots.</title>
        <authorList>
            <person name="Ye W."/>
            <person name="Ye S."/>
            <person name="Liu J."/>
            <person name="Chang S."/>
            <person name="Chen M."/>
            <person name="Zhu B."/>
            <person name="Guo L."/>
            <person name="An Q."/>
        </authorList>
    </citation>
    <scope>NUCLEOTIDE SEQUENCE [LARGE SCALE GENOMIC DNA]</scope>
    <source>
        <strain evidence="1 2">Os34</strain>
    </source>
</reference>
<protein>
    <submittedName>
        <fullName evidence="1">Uncharacterized protein</fullName>
    </submittedName>
</protein>